<dbReference type="EMBL" id="JAPEUR010000254">
    <property type="protein sequence ID" value="KAJ4313582.1"/>
    <property type="molecule type" value="Genomic_DNA"/>
</dbReference>
<keyword evidence="2" id="KW-1185">Reference proteome</keyword>
<protein>
    <submittedName>
        <fullName evidence="1">Uncharacterized protein</fullName>
    </submittedName>
</protein>
<dbReference type="Proteomes" id="UP001140502">
    <property type="component" value="Unassembled WGS sequence"/>
</dbReference>
<dbReference type="OrthoDB" id="16820at2759"/>
<name>A0A9W8W6I1_9HYPO</name>
<proteinExistence type="predicted"/>
<evidence type="ECO:0000313" key="2">
    <source>
        <dbReference type="Proteomes" id="UP001140502"/>
    </source>
</evidence>
<gene>
    <name evidence="1" type="ORF">N0V84_009339</name>
</gene>
<reference evidence="1" key="1">
    <citation type="submission" date="2022-10" db="EMBL/GenBank/DDBJ databases">
        <title>Tapping the CABI collections for fungal endophytes: first genome assemblies for Collariella, Neodidymelliopsis, Ascochyta clinopodiicola, Didymella pomorum, Didymosphaeria variabile, Neocosmospora piperis and Neocucurbitaria cava.</title>
        <authorList>
            <person name="Hill R."/>
        </authorList>
    </citation>
    <scope>NUCLEOTIDE SEQUENCE</scope>
    <source>
        <strain evidence="1">IMI 366586</strain>
    </source>
</reference>
<sequence>MAAEDGALLGKLLGLFNKAGLLAQEKDTALLEVLQLYEGLRKARTTVNVKGATSNRHFYHLPDGPLQESRDAHLLSAMKGAVRPDVTFANPDYMRAMLASDVVGEGAEAFKK</sequence>
<organism evidence="1 2">
    <name type="scientific">Fusarium piperis</name>
    <dbReference type="NCBI Taxonomy" id="1435070"/>
    <lineage>
        <taxon>Eukaryota</taxon>
        <taxon>Fungi</taxon>
        <taxon>Dikarya</taxon>
        <taxon>Ascomycota</taxon>
        <taxon>Pezizomycotina</taxon>
        <taxon>Sordariomycetes</taxon>
        <taxon>Hypocreomycetidae</taxon>
        <taxon>Hypocreales</taxon>
        <taxon>Nectriaceae</taxon>
        <taxon>Fusarium</taxon>
        <taxon>Fusarium solani species complex</taxon>
    </lineage>
</organism>
<accession>A0A9W8W6I1</accession>
<comment type="caution">
    <text evidence="1">The sequence shown here is derived from an EMBL/GenBank/DDBJ whole genome shotgun (WGS) entry which is preliminary data.</text>
</comment>
<dbReference type="AlphaFoldDB" id="A0A9W8W6I1"/>
<evidence type="ECO:0000313" key="1">
    <source>
        <dbReference type="EMBL" id="KAJ4313582.1"/>
    </source>
</evidence>